<proteinExistence type="predicted"/>
<organism evidence="1 2">
    <name type="scientific">Panagrolaimus superbus</name>
    <dbReference type="NCBI Taxonomy" id="310955"/>
    <lineage>
        <taxon>Eukaryota</taxon>
        <taxon>Metazoa</taxon>
        <taxon>Ecdysozoa</taxon>
        <taxon>Nematoda</taxon>
        <taxon>Chromadorea</taxon>
        <taxon>Rhabditida</taxon>
        <taxon>Tylenchina</taxon>
        <taxon>Panagrolaimomorpha</taxon>
        <taxon>Panagrolaimoidea</taxon>
        <taxon>Panagrolaimidae</taxon>
        <taxon>Panagrolaimus</taxon>
    </lineage>
</organism>
<dbReference type="AlphaFoldDB" id="A0A914ZCT4"/>
<reference evidence="2" key="1">
    <citation type="submission" date="2022-11" db="UniProtKB">
        <authorList>
            <consortium name="WormBaseParasite"/>
        </authorList>
    </citation>
    <scope>IDENTIFICATION</scope>
</reference>
<sequence>MFIWDHSINGDQTGLFSILTNNMPENIIRSSTNLEQLVKVINIKLMPDFQTIACGNSPPIPSNPVSPIAVPTLPPSCFPATVMPTTTMVSAMAYF</sequence>
<keyword evidence="1" id="KW-1185">Reference proteome</keyword>
<evidence type="ECO:0000313" key="2">
    <source>
        <dbReference type="WBParaSite" id="PSU_v2.g8069.t1"/>
    </source>
</evidence>
<protein>
    <submittedName>
        <fullName evidence="2">Uncharacterized protein</fullName>
    </submittedName>
</protein>
<evidence type="ECO:0000313" key="1">
    <source>
        <dbReference type="Proteomes" id="UP000887577"/>
    </source>
</evidence>
<dbReference type="WBParaSite" id="PSU_v2.g8069.t1">
    <property type="protein sequence ID" value="PSU_v2.g8069.t1"/>
    <property type="gene ID" value="PSU_v2.g8069"/>
</dbReference>
<name>A0A914ZCT4_9BILA</name>
<accession>A0A914ZCT4</accession>
<dbReference type="Proteomes" id="UP000887577">
    <property type="component" value="Unplaced"/>
</dbReference>